<evidence type="ECO:0000256" key="5">
    <source>
        <dbReference type="ARBA" id="ARBA00023277"/>
    </source>
</evidence>
<dbReference type="GO" id="GO:0019854">
    <property type="term" value="P:L-ascorbic acid catabolic process"/>
    <property type="evidence" value="ECO:0007669"/>
    <property type="project" value="TreeGrafter"/>
</dbReference>
<dbReference type="InterPro" id="IPR011060">
    <property type="entry name" value="RibuloseP-bd_barrel"/>
</dbReference>
<dbReference type="Proteomes" id="UP000243338">
    <property type="component" value="Unassembled WGS sequence"/>
</dbReference>
<dbReference type="InterPro" id="IPR005493">
    <property type="entry name" value="RraA/RraA-like"/>
</dbReference>
<dbReference type="InterPro" id="IPR013785">
    <property type="entry name" value="Aldolase_TIM"/>
</dbReference>
<sequence length="480" mass="52447">MHADLWLLADLPPYSPDLYCRIKYHQFLSIITIYPVRFILIQVYYVIKLQKGDHINTIIQVALDLLEIDRAIQIAREAVQGGANWIEAGTPLIKSEGMNAVRQLKKEFPDHAILADMKIADTGAFEVEMAAKAGADIVMLLGNADDSTVKDAVRSARKYGVKLMADLIIVEDPVTRAQELEKMGIDYINMHAGIDQQMTGKDPTPLLERIVKVVNIPVAAAGGLDAITSAQATKAGASIVIVGGNITQSDDVTESAKKIRESVDAIEIPEFKRQTLEQETRKLLSEVSTPNISDAMHRKGAMKNIHSMVADKKMVGTAVTVQTFEGDWAKSVEAIEVAGEGDVIVIYNGSHHIAPWGGLATLSCLNKGIAGIVIDGAVRDIDEIRRIGLPVFATSNVPNAGDPKGFGEINATINCGSQVVNPGDYIVGDDNGVVVIEKERAYEIARRAKEVEKNEKRLYEEIKRGSTLSEVLKLKKWEKM</sequence>
<dbReference type="PANTHER" id="PTHR35039">
    <property type="entry name" value="3-KETO-L-GULONATE-6-PHOSPHATE DECARBOXYLASE SGBH-RELATED"/>
    <property type="match status" value="1"/>
</dbReference>
<evidence type="ECO:0000313" key="7">
    <source>
        <dbReference type="EMBL" id="SET06476.1"/>
    </source>
</evidence>
<dbReference type="Pfam" id="PF00215">
    <property type="entry name" value="OMPdecase"/>
    <property type="match status" value="1"/>
</dbReference>
<dbReference type="GO" id="GO:0004590">
    <property type="term" value="F:orotidine-5'-phosphate decarboxylase activity"/>
    <property type="evidence" value="ECO:0007669"/>
    <property type="project" value="InterPro"/>
</dbReference>
<comment type="similarity">
    <text evidence="2">Belongs to the HPS/KGPDC family. HPS subfamily.</text>
</comment>
<comment type="catalytic activity">
    <reaction evidence="1">
        <text>D-ribulose 5-phosphate + formaldehyde = D-arabino-hex-3-ulose 6-phosphate</text>
        <dbReference type="Rhea" id="RHEA:25201"/>
        <dbReference type="ChEBI" id="CHEBI:16842"/>
        <dbReference type="ChEBI" id="CHEBI:58121"/>
        <dbReference type="ChEBI" id="CHEBI:58542"/>
        <dbReference type="EC" id="4.1.2.43"/>
    </reaction>
</comment>
<dbReference type="NCBIfam" id="TIGR03128">
    <property type="entry name" value="RuMP_HxlA"/>
    <property type="match status" value="1"/>
</dbReference>
<dbReference type="InterPro" id="IPR041710">
    <property type="entry name" value="HPS/KGPDC"/>
</dbReference>
<dbReference type="GO" id="GO:0006207">
    <property type="term" value="P:'de novo' pyrimidine nucleobase biosynthetic process"/>
    <property type="evidence" value="ECO:0007669"/>
    <property type="project" value="InterPro"/>
</dbReference>
<dbReference type="GO" id="GO:0043801">
    <property type="term" value="F:hexulose-6-phosphate synthase activity"/>
    <property type="evidence" value="ECO:0007669"/>
    <property type="project" value="UniProtKB-EC"/>
</dbReference>
<dbReference type="FunFam" id="3.20.20.70:FF:000022">
    <property type="entry name" value="3-keto-L-gulonate-6-phosphate decarboxylase UlaD"/>
    <property type="match status" value="1"/>
</dbReference>
<organism evidence="7 8">
    <name type="scientific">Methanococcoides vulcani</name>
    <dbReference type="NCBI Taxonomy" id="1353158"/>
    <lineage>
        <taxon>Archaea</taxon>
        <taxon>Methanobacteriati</taxon>
        <taxon>Methanobacteriota</taxon>
        <taxon>Stenosarchaea group</taxon>
        <taxon>Methanomicrobia</taxon>
        <taxon>Methanosarcinales</taxon>
        <taxon>Methanosarcinaceae</taxon>
        <taxon>Methanococcoides</taxon>
    </lineage>
</organism>
<dbReference type="InterPro" id="IPR001754">
    <property type="entry name" value="OMPdeCOase_dom"/>
</dbReference>
<dbReference type="InterPro" id="IPR017553">
    <property type="entry name" value="3-hexulose-6-phosphate_synth"/>
</dbReference>
<keyword evidence="5" id="KW-0119">Carbohydrate metabolism</keyword>
<dbReference type="InterPro" id="IPR036704">
    <property type="entry name" value="RraA/RraA-like_sf"/>
</dbReference>
<dbReference type="RefSeq" id="WP_394328889.1">
    <property type="nucleotide sequence ID" value="NZ_CAAGSJ010000010.1"/>
</dbReference>
<gene>
    <name evidence="7" type="ORF">SAMN04488587_2188</name>
</gene>
<accession>A0A1I0BJR5</accession>
<evidence type="ECO:0000259" key="6">
    <source>
        <dbReference type="SMART" id="SM00934"/>
    </source>
</evidence>
<keyword evidence="4" id="KW-0456">Lyase</keyword>
<dbReference type="PANTHER" id="PTHR35039:SF3">
    <property type="entry name" value="3-KETO-L-GULONATE-6-PHOSPHATE DECARBOXYLASE SGBH-RELATED"/>
    <property type="match status" value="1"/>
</dbReference>
<keyword evidence="8" id="KW-1185">Reference proteome</keyword>
<feature type="domain" description="Orotidine 5'-phosphate decarboxylase" evidence="6">
    <location>
        <begin position="58"/>
        <end position="259"/>
    </location>
</feature>
<dbReference type="Pfam" id="PF03737">
    <property type="entry name" value="RraA-like"/>
    <property type="match status" value="1"/>
</dbReference>
<dbReference type="PIRSF" id="PIRSF037137">
    <property type="entry name" value="HPS_DMK_prd"/>
    <property type="match status" value="1"/>
</dbReference>
<evidence type="ECO:0000256" key="4">
    <source>
        <dbReference type="ARBA" id="ARBA00023239"/>
    </source>
</evidence>
<evidence type="ECO:0000256" key="2">
    <source>
        <dbReference type="ARBA" id="ARBA00006350"/>
    </source>
</evidence>
<dbReference type="Gene3D" id="3.20.20.70">
    <property type="entry name" value="Aldolase class I"/>
    <property type="match status" value="1"/>
</dbReference>
<evidence type="ECO:0000313" key="8">
    <source>
        <dbReference type="Proteomes" id="UP000243338"/>
    </source>
</evidence>
<dbReference type="EC" id="4.1.2.43" evidence="3"/>
<evidence type="ECO:0000256" key="1">
    <source>
        <dbReference type="ARBA" id="ARBA00000718"/>
    </source>
</evidence>
<dbReference type="EMBL" id="FOHQ01000007">
    <property type="protein sequence ID" value="SET06476.1"/>
    <property type="molecule type" value="Genomic_DNA"/>
</dbReference>
<dbReference type="NCBIfam" id="NF005442">
    <property type="entry name" value="PRK07028.1"/>
    <property type="match status" value="1"/>
</dbReference>
<name>A0A1I0BJR5_9EURY</name>
<dbReference type="STRING" id="1353158.SAMN04488587_2188"/>
<dbReference type="SUPFAM" id="SSF89562">
    <property type="entry name" value="RraA-like"/>
    <property type="match status" value="1"/>
</dbReference>
<proteinExistence type="inferred from homology"/>
<protein>
    <recommendedName>
        <fullName evidence="3">3-hexulose-6-phosphate synthase</fullName>
        <ecNumber evidence="3">4.1.2.43</ecNumber>
    </recommendedName>
</protein>
<dbReference type="CDD" id="cd16841">
    <property type="entry name" value="RraA_family"/>
    <property type="match status" value="1"/>
</dbReference>
<dbReference type="AlphaFoldDB" id="A0A1I0BJR5"/>
<dbReference type="SUPFAM" id="SSF51366">
    <property type="entry name" value="Ribulose-phoshate binding barrel"/>
    <property type="match status" value="1"/>
</dbReference>
<evidence type="ECO:0000256" key="3">
    <source>
        <dbReference type="ARBA" id="ARBA00012890"/>
    </source>
</evidence>
<dbReference type="InterPro" id="IPR017120">
    <property type="entry name" value="Bifunct_HPS/DMK_prd"/>
</dbReference>
<dbReference type="GO" id="GO:0033982">
    <property type="term" value="F:3-dehydro-L-gulonate-6-phosphate decarboxylase activity"/>
    <property type="evidence" value="ECO:0007669"/>
    <property type="project" value="TreeGrafter"/>
</dbReference>
<reference evidence="8" key="1">
    <citation type="submission" date="2016-10" db="EMBL/GenBank/DDBJ databases">
        <authorList>
            <person name="Varghese N."/>
            <person name="Submissions S."/>
        </authorList>
    </citation>
    <scope>NUCLEOTIDE SEQUENCE [LARGE SCALE GENOMIC DNA]</scope>
    <source>
        <strain evidence="8">SLH 33</strain>
    </source>
</reference>
<dbReference type="SMART" id="SM00934">
    <property type="entry name" value="OMPdecase"/>
    <property type="match status" value="1"/>
</dbReference>
<dbReference type="CDD" id="cd04726">
    <property type="entry name" value="KGPDC_HPS"/>
    <property type="match status" value="1"/>
</dbReference>
<dbReference type="Gene3D" id="3.50.30.40">
    <property type="entry name" value="Ribonuclease E inhibitor RraA/RraA-like"/>
    <property type="match status" value="1"/>
</dbReference>